<feature type="transmembrane region" description="Helical" evidence="2">
    <location>
        <begin position="62"/>
        <end position="82"/>
    </location>
</feature>
<dbReference type="GO" id="GO:0005829">
    <property type="term" value="C:cytosol"/>
    <property type="evidence" value="ECO:0007669"/>
    <property type="project" value="UniProtKB-ARBA"/>
</dbReference>
<accession>A0AA43Z742</accession>
<evidence type="ECO:0000313" key="4">
    <source>
        <dbReference type="EMBL" id="NHN77499.1"/>
    </source>
</evidence>
<dbReference type="InterPro" id="IPR011129">
    <property type="entry name" value="CSD"/>
</dbReference>
<dbReference type="InterPro" id="IPR050181">
    <property type="entry name" value="Cold_shock_domain"/>
</dbReference>
<dbReference type="PRINTS" id="PR00050">
    <property type="entry name" value="COLDSHOCK"/>
</dbReference>
<reference evidence="4" key="1">
    <citation type="submission" date="2020-03" db="EMBL/GenBank/DDBJ databases">
        <title>Genome assembly of Azotobacter chroococcum W5.</title>
        <authorList>
            <person name="Kannepalli A."/>
        </authorList>
    </citation>
    <scope>NUCLEOTIDE SEQUENCE</scope>
    <source>
        <strain evidence="4">W5</strain>
    </source>
</reference>
<dbReference type="InterPro" id="IPR019844">
    <property type="entry name" value="CSD_CS"/>
</dbReference>
<keyword evidence="2" id="KW-0812">Transmembrane</keyword>
<organism evidence="4 5">
    <name type="scientific">Azotobacter chroococcum</name>
    <dbReference type="NCBI Taxonomy" id="353"/>
    <lineage>
        <taxon>Bacteria</taxon>
        <taxon>Pseudomonadati</taxon>
        <taxon>Pseudomonadota</taxon>
        <taxon>Gammaproteobacteria</taxon>
        <taxon>Pseudomonadales</taxon>
        <taxon>Pseudomonadaceae</taxon>
        <taxon>Azotobacter</taxon>
    </lineage>
</organism>
<sequence length="206" mass="22472">MLKILHLATGSMALPLSLVPALDSEALPFLQQADALYLNLFGLLNLLHAPGAERFPRPAQRLVSALLIVSVAIQALILLVPLESSGGQPAVLFSLSCAAAGVLLHLGLNLGGRAAPQQEQEQFQADGEDEPQWSDREIGTVKWFNSAKGFGFIARNTGEDVFVHFRAIRGEGHRVLVEGQRVEFSVIRRDRGLQAEDVIARPRPRR</sequence>
<dbReference type="PROSITE" id="PS00352">
    <property type="entry name" value="CSD_1"/>
    <property type="match status" value="1"/>
</dbReference>
<dbReference type="PROSITE" id="PS51857">
    <property type="entry name" value="CSD_2"/>
    <property type="match status" value="1"/>
</dbReference>
<feature type="domain" description="CSD" evidence="3">
    <location>
        <begin position="136"/>
        <end position="200"/>
    </location>
</feature>
<evidence type="ECO:0000256" key="2">
    <source>
        <dbReference type="SAM" id="Phobius"/>
    </source>
</evidence>
<dbReference type="AlphaFoldDB" id="A0AA43Z742"/>
<proteinExistence type="predicted"/>
<dbReference type="InterPro" id="IPR012340">
    <property type="entry name" value="NA-bd_OB-fold"/>
</dbReference>
<dbReference type="Pfam" id="PF00313">
    <property type="entry name" value="CSD"/>
    <property type="match status" value="1"/>
</dbReference>
<keyword evidence="2" id="KW-0472">Membrane</keyword>
<comment type="subcellular location">
    <subcellularLocation>
        <location evidence="1">Cytoplasm</location>
    </subcellularLocation>
</comment>
<dbReference type="NCBIfam" id="NF041604">
    <property type="entry name" value="CSP_NTE_dom"/>
    <property type="match status" value="1"/>
</dbReference>
<dbReference type="SUPFAM" id="SSF50249">
    <property type="entry name" value="Nucleic acid-binding proteins"/>
    <property type="match status" value="1"/>
</dbReference>
<evidence type="ECO:0000313" key="5">
    <source>
        <dbReference type="Proteomes" id="UP000736384"/>
    </source>
</evidence>
<dbReference type="EMBL" id="JAAPAP010000006">
    <property type="protein sequence ID" value="NHN77499.1"/>
    <property type="molecule type" value="Genomic_DNA"/>
</dbReference>
<evidence type="ECO:0000259" key="3">
    <source>
        <dbReference type="PROSITE" id="PS51857"/>
    </source>
</evidence>
<dbReference type="PANTHER" id="PTHR11544">
    <property type="entry name" value="COLD SHOCK DOMAIN CONTAINING PROTEINS"/>
    <property type="match status" value="1"/>
</dbReference>
<gene>
    <name evidence="4" type="ORF">HA520_09360</name>
</gene>
<dbReference type="Proteomes" id="UP000736384">
    <property type="component" value="Unassembled WGS sequence"/>
</dbReference>
<dbReference type="RefSeq" id="WP_165892473.1">
    <property type="nucleotide sequence ID" value="NZ_JAAPAP010000006.1"/>
</dbReference>
<protein>
    <submittedName>
        <fullName evidence="4">Cold-shock protein</fullName>
    </submittedName>
</protein>
<evidence type="ECO:0000256" key="1">
    <source>
        <dbReference type="RuleBase" id="RU000408"/>
    </source>
</evidence>
<comment type="caution">
    <text evidence="4">The sequence shown here is derived from an EMBL/GenBank/DDBJ whole genome shotgun (WGS) entry which is preliminary data.</text>
</comment>
<name>A0AA43Z742_9GAMM</name>
<dbReference type="CDD" id="cd04458">
    <property type="entry name" value="CSP_CDS"/>
    <property type="match status" value="1"/>
</dbReference>
<keyword evidence="2" id="KW-1133">Transmembrane helix</keyword>
<feature type="transmembrane region" description="Helical" evidence="2">
    <location>
        <begin position="88"/>
        <end position="108"/>
    </location>
</feature>
<dbReference type="GO" id="GO:0003676">
    <property type="term" value="F:nucleic acid binding"/>
    <property type="evidence" value="ECO:0007669"/>
    <property type="project" value="InterPro"/>
</dbReference>
<dbReference type="InterPro" id="IPR002059">
    <property type="entry name" value="CSP_DNA-bd"/>
</dbReference>
<dbReference type="SMART" id="SM00357">
    <property type="entry name" value="CSP"/>
    <property type="match status" value="1"/>
</dbReference>
<dbReference type="Gene3D" id="2.40.50.140">
    <property type="entry name" value="Nucleic acid-binding proteins"/>
    <property type="match status" value="1"/>
</dbReference>
<dbReference type="InterPro" id="IPR048090">
    <property type="entry name" value="CSP_N_ext_dom"/>
</dbReference>